<feature type="domain" description="Interferon regulatory factor-3" evidence="2">
    <location>
        <begin position="12"/>
        <end position="191"/>
    </location>
</feature>
<dbReference type="SMART" id="SM01243">
    <property type="entry name" value="IRF-3"/>
    <property type="match status" value="1"/>
</dbReference>
<dbReference type="GO" id="GO:0005634">
    <property type="term" value="C:nucleus"/>
    <property type="evidence" value="ECO:0007669"/>
    <property type="project" value="TreeGrafter"/>
</dbReference>
<accession>A0A8D0L6Z7</accession>
<dbReference type="Gene3D" id="2.60.200.10">
    <property type="match status" value="1"/>
</dbReference>
<dbReference type="PANTHER" id="PTHR11949">
    <property type="entry name" value="INTERFERON REGULATORY FACTOR"/>
    <property type="match status" value="1"/>
</dbReference>
<protein>
    <recommendedName>
        <fullName evidence="2">Interferon regulatory factor-3 domain-containing protein</fullName>
    </recommendedName>
</protein>
<dbReference type="PANTHER" id="PTHR11949:SF1">
    <property type="entry name" value="INTERFERON REGULATORY FACTOR 3"/>
    <property type="match status" value="1"/>
</dbReference>
<dbReference type="InterPro" id="IPR019471">
    <property type="entry name" value="Interferon_reg_factor-3"/>
</dbReference>
<name>A0A8D0L6Z7_SPHPU</name>
<dbReference type="AlphaFoldDB" id="A0A8D0L6Z7"/>
<feature type="region of interest" description="Disordered" evidence="1">
    <location>
        <begin position="38"/>
        <end position="57"/>
    </location>
</feature>
<keyword evidence="4" id="KW-1185">Reference proteome</keyword>
<feature type="compositionally biased region" description="Pro residues" evidence="1">
    <location>
        <begin position="45"/>
        <end position="57"/>
    </location>
</feature>
<dbReference type="InterPro" id="IPR017855">
    <property type="entry name" value="SMAD-like_dom_sf"/>
</dbReference>
<evidence type="ECO:0000313" key="4">
    <source>
        <dbReference type="Proteomes" id="UP000694392"/>
    </source>
</evidence>
<dbReference type="Proteomes" id="UP000694392">
    <property type="component" value="Unplaced"/>
</dbReference>
<reference evidence="3" key="1">
    <citation type="submission" date="2025-08" db="UniProtKB">
        <authorList>
            <consortium name="Ensembl"/>
        </authorList>
    </citation>
    <scope>IDENTIFICATION</scope>
</reference>
<sequence length="233" mass="26013">MGLTMIPGNDFVSDFEVCVYYRGRRVLQTVVPHSQGFRLVAPDSPGSPSPSPGLPDIPLPDVGCLSDQLQATYTTKLLQRLAPGVIIRAEQSALWGGRWGRCHAYWSHSEIPSVGAPGGELPKEEFAPLLRVQQYTQDLIGYIKGARGSPDYTLWLCFGEDWPDYQRPWKKKLIMVQVIPKVLETLYEMSQHGGSSSLQGAEPDLRISDSLQGKSLLEFLEDWEQEMDAENYG</sequence>
<dbReference type="GO" id="GO:0000981">
    <property type="term" value="F:DNA-binding transcription factor activity, RNA polymerase II-specific"/>
    <property type="evidence" value="ECO:0007669"/>
    <property type="project" value="TreeGrafter"/>
</dbReference>
<organism evidence="3 4">
    <name type="scientific">Sphenodon punctatus</name>
    <name type="common">Tuatara</name>
    <name type="synonym">Hatteria punctata</name>
    <dbReference type="NCBI Taxonomy" id="8508"/>
    <lineage>
        <taxon>Eukaryota</taxon>
        <taxon>Metazoa</taxon>
        <taxon>Chordata</taxon>
        <taxon>Craniata</taxon>
        <taxon>Vertebrata</taxon>
        <taxon>Euteleostomi</taxon>
        <taxon>Lepidosauria</taxon>
        <taxon>Sphenodontia</taxon>
        <taxon>Sphenodontidae</taxon>
        <taxon>Sphenodon</taxon>
    </lineage>
</organism>
<dbReference type="Ensembl" id="ENSSPUT00000012963.1">
    <property type="protein sequence ID" value="ENSSPUP00000012159.1"/>
    <property type="gene ID" value="ENSSPUG00000009329.1"/>
</dbReference>
<dbReference type="GeneTree" id="ENSGT00940000160569"/>
<evidence type="ECO:0000259" key="2">
    <source>
        <dbReference type="SMART" id="SM01243"/>
    </source>
</evidence>
<dbReference type="SUPFAM" id="SSF49879">
    <property type="entry name" value="SMAD/FHA domain"/>
    <property type="match status" value="1"/>
</dbReference>
<proteinExistence type="predicted"/>
<evidence type="ECO:0000256" key="1">
    <source>
        <dbReference type="SAM" id="MobiDB-lite"/>
    </source>
</evidence>
<dbReference type="GO" id="GO:0002376">
    <property type="term" value="P:immune system process"/>
    <property type="evidence" value="ECO:0007669"/>
    <property type="project" value="TreeGrafter"/>
</dbReference>
<dbReference type="GO" id="GO:0000978">
    <property type="term" value="F:RNA polymerase II cis-regulatory region sequence-specific DNA binding"/>
    <property type="evidence" value="ECO:0007669"/>
    <property type="project" value="TreeGrafter"/>
</dbReference>
<evidence type="ECO:0000313" key="3">
    <source>
        <dbReference type="Ensembl" id="ENSSPUP00000012159.1"/>
    </source>
</evidence>
<dbReference type="OMA" id="NTQICAR"/>
<dbReference type="Pfam" id="PF10401">
    <property type="entry name" value="IRF-3"/>
    <property type="match status" value="1"/>
</dbReference>
<reference evidence="3" key="2">
    <citation type="submission" date="2025-09" db="UniProtKB">
        <authorList>
            <consortium name="Ensembl"/>
        </authorList>
    </citation>
    <scope>IDENTIFICATION</scope>
</reference>
<dbReference type="InterPro" id="IPR008984">
    <property type="entry name" value="SMAD_FHA_dom_sf"/>
</dbReference>